<dbReference type="SUPFAM" id="SSF52172">
    <property type="entry name" value="CheY-like"/>
    <property type="match status" value="1"/>
</dbReference>
<dbReference type="PROSITE" id="PS50112">
    <property type="entry name" value="PAS"/>
    <property type="match status" value="1"/>
</dbReference>
<dbReference type="Pfam" id="PF00072">
    <property type="entry name" value="Response_reg"/>
    <property type="match status" value="1"/>
</dbReference>
<keyword evidence="5" id="KW-1185">Reference proteome</keyword>
<dbReference type="PANTHER" id="PTHR43228:SF1">
    <property type="entry name" value="TWO-COMPONENT RESPONSE REGULATOR ARR22"/>
    <property type="match status" value="1"/>
</dbReference>
<evidence type="ECO:0000259" key="3">
    <source>
        <dbReference type="PROSITE" id="PS50112"/>
    </source>
</evidence>
<dbReference type="SUPFAM" id="SSF55785">
    <property type="entry name" value="PYP-like sensor domain (PAS domain)"/>
    <property type="match status" value="1"/>
</dbReference>
<dbReference type="CDD" id="cd17536">
    <property type="entry name" value="REC_YesN-like"/>
    <property type="match status" value="1"/>
</dbReference>
<dbReference type="Gene3D" id="3.30.450.20">
    <property type="entry name" value="PAS domain"/>
    <property type="match status" value="1"/>
</dbReference>
<dbReference type="GO" id="GO:0006355">
    <property type="term" value="P:regulation of DNA-templated transcription"/>
    <property type="evidence" value="ECO:0007669"/>
    <property type="project" value="InterPro"/>
</dbReference>
<protein>
    <submittedName>
        <fullName evidence="4">PAS domain S-box-containing protein</fullName>
    </submittedName>
</protein>
<feature type="domain" description="PAS" evidence="3">
    <location>
        <begin position="155"/>
        <end position="226"/>
    </location>
</feature>
<dbReference type="CDD" id="cd00130">
    <property type="entry name" value="PAS"/>
    <property type="match status" value="1"/>
</dbReference>
<evidence type="ECO:0000256" key="1">
    <source>
        <dbReference type="PROSITE-ProRule" id="PRU00169"/>
    </source>
</evidence>
<dbReference type="STRING" id="1122252.SAMN05660443_1095"/>
<dbReference type="InterPro" id="IPR035965">
    <property type="entry name" value="PAS-like_dom_sf"/>
</dbReference>
<dbReference type="GO" id="GO:0000160">
    <property type="term" value="P:phosphorelay signal transduction system"/>
    <property type="evidence" value="ECO:0007669"/>
    <property type="project" value="InterPro"/>
</dbReference>
<name>A0A1I1FLY6_9GAMM</name>
<evidence type="ECO:0000259" key="2">
    <source>
        <dbReference type="PROSITE" id="PS50110"/>
    </source>
</evidence>
<dbReference type="InterPro" id="IPR000014">
    <property type="entry name" value="PAS"/>
</dbReference>
<evidence type="ECO:0000313" key="4">
    <source>
        <dbReference type="EMBL" id="SFC00344.1"/>
    </source>
</evidence>
<dbReference type="Pfam" id="PF00989">
    <property type="entry name" value="PAS"/>
    <property type="match status" value="1"/>
</dbReference>
<dbReference type="PROSITE" id="PS50110">
    <property type="entry name" value="RESPONSE_REGULATORY"/>
    <property type="match status" value="1"/>
</dbReference>
<dbReference type="Proteomes" id="UP000199058">
    <property type="component" value="Unassembled WGS sequence"/>
</dbReference>
<dbReference type="Gene3D" id="3.40.50.2300">
    <property type="match status" value="1"/>
</dbReference>
<dbReference type="InterPro" id="IPR052048">
    <property type="entry name" value="ST_Response_Regulator"/>
</dbReference>
<dbReference type="AlphaFoldDB" id="A0A1I1FLY6"/>
<dbReference type="InterPro" id="IPR013767">
    <property type="entry name" value="PAS_fold"/>
</dbReference>
<dbReference type="NCBIfam" id="TIGR00229">
    <property type="entry name" value="sensory_box"/>
    <property type="match status" value="1"/>
</dbReference>
<reference evidence="4 5" key="1">
    <citation type="submission" date="2016-10" db="EMBL/GenBank/DDBJ databases">
        <authorList>
            <person name="de Groot N.N."/>
        </authorList>
    </citation>
    <scope>NUCLEOTIDE SEQUENCE [LARGE SCALE GENOMIC DNA]</scope>
    <source>
        <strain evidence="4 5">DSM 18438</strain>
    </source>
</reference>
<dbReference type="InterPro" id="IPR001789">
    <property type="entry name" value="Sig_transdc_resp-reg_receiver"/>
</dbReference>
<gene>
    <name evidence="4" type="ORF">SAMN05660443_1095</name>
</gene>
<evidence type="ECO:0000313" key="5">
    <source>
        <dbReference type="Proteomes" id="UP000199058"/>
    </source>
</evidence>
<dbReference type="OrthoDB" id="9802066at2"/>
<keyword evidence="1" id="KW-0597">Phosphoprotein</keyword>
<dbReference type="SMART" id="SM00448">
    <property type="entry name" value="REC"/>
    <property type="match status" value="1"/>
</dbReference>
<accession>A0A1I1FLY6</accession>
<proteinExistence type="predicted"/>
<feature type="domain" description="Response regulatory" evidence="2">
    <location>
        <begin position="20"/>
        <end position="136"/>
    </location>
</feature>
<dbReference type="InterPro" id="IPR011006">
    <property type="entry name" value="CheY-like_superfamily"/>
</dbReference>
<dbReference type="SMART" id="SM00091">
    <property type="entry name" value="PAS"/>
    <property type="match status" value="1"/>
</dbReference>
<feature type="modified residue" description="4-aspartylphosphate" evidence="1">
    <location>
        <position position="71"/>
    </location>
</feature>
<sequence>MSLFQQSSEAEHPDGLKALSVLYVEDNEDVRAQLLQFLERRFGQVLLAKDGAEGLHLYTRQNPRPDLVISDIRMPKMDGLAMAEHLREMNPDQPIIMTTAHEETEYLLRAIDLGVDKFILKPVNTRQLNQTLLRLANQLHARKELDKARKALQESEERYRTLFWTAMDAFCIFDWDSLEIQEINRQHQVLFGYSYRELQGCSLVELFADQQFAKVRDLIDQTERQREVFLVNVQNSSEEIFPAEMLVARFKSGHRDLGLMTSRDASDRLASMKEQEALVEVLEMTIEALGELTRPSESES</sequence>
<organism evidence="4 5">
    <name type="scientific">Marinospirillum celere</name>
    <dbReference type="NCBI Taxonomy" id="1122252"/>
    <lineage>
        <taxon>Bacteria</taxon>
        <taxon>Pseudomonadati</taxon>
        <taxon>Pseudomonadota</taxon>
        <taxon>Gammaproteobacteria</taxon>
        <taxon>Oceanospirillales</taxon>
        <taxon>Oceanospirillaceae</taxon>
        <taxon>Marinospirillum</taxon>
    </lineage>
</organism>
<dbReference type="RefSeq" id="WP_091960368.1">
    <property type="nucleotide sequence ID" value="NZ_FOLH01000002.1"/>
</dbReference>
<dbReference type="EMBL" id="FOLH01000002">
    <property type="protein sequence ID" value="SFC00344.1"/>
    <property type="molecule type" value="Genomic_DNA"/>
</dbReference>
<dbReference type="PANTHER" id="PTHR43228">
    <property type="entry name" value="TWO-COMPONENT RESPONSE REGULATOR"/>
    <property type="match status" value="1"/>
</dbReference>